<dbReference type="Gene3D" id="3.40.1190.20">
    <property type="match status" value="1"/>
</dbReference>
<accession>A0ABW4FU68</accession>
<evidence type="ECO:0000259" key="7">
    <source>
        <dbReference type="Pfam" id="PF00294"/>
    </source>
</evidence>
<keyword evidence="2" id="KW-0808">Transferase</keyword>
<protein>
    <submittedName>
        <fullName evidence="9">PfkB family carbohydrate kinase</fullName>
    </submittedName>
</protein>
<organism evidence="9 10">
    <name type="scientific">Pseudonocardia aurantiaca</name>
    <dbReference type="NCBI Taxonomy" id="75290"/>
    <lineage>
        <taxon>Bacteria</taxon>
        <taxon>Bacillati</taxon>
        <taxon>Actinomycetota</taxon>
        <taxon>Actinomycetes</taxon>
        <taxon>Pseudonocardiales</taxon>
        <taxon>Pseudonocardiaceae</taxon>
        <taxon>Pseudonocardia</taxon>
    </lineage>
</organism>
<sequence>MSPGVGREVGGRRKGAARRVVVIGDTLLDIDVEGSVDRLSPDAPAPVLAVQGERDRPGGAGLAAVLVAGRGVPVRLVTALDDDEPAERLRELLVGAVDVVAGPASGGTVVKCRLRAGGRSMLRTDRGEGRPVAHFACGLDLDAALAGAGAVLVSDYGRGVAADPDVRAALTRAVARRVPVVWDPHPRGADPIPGATVVTPNLAEARGAAGGGAVPGSGVPAALELAARLLGRWEARAVAVTLGGSGAVVRHRHGACSAAPAPVVDEIDPCGAGDHFAGGVAAALALGATVDDAVAEAVVGAAGFVARGGGAAVRREGARWIQPTETVAPALLPAVTGLAAAVALAEQVRAGGGTVVAAGGSFDLLHTGHTDTLEAARALGDCLLVLVNSDESVRRRTGPGGPVVPLAERVAALSVLECVDAVAVFDADDPRLVLEALRPDLWVKGGDHDPAELPETPLVRSWGGEVVAVPYQAARTVVSAPAGQRAAVPVRPRQRGAERRPSRP</sequence>
<dbReference type="SUPFAM" id="SSF52374">
    <property type="entry name" value="Nucleotidylyl transferase"/>
    <property type="match status" value="1"/>
</dbReference>
<evidence type="ECO:0000313" key="9">
    <source>
        <dbReference type="EMBL" id="MFD1533668.1"/>
    </source>
</evidence>
<dbReference type="GO" id="GO:0016301">
    <property type="term" value="F:kinase activity"/>
    <property type="evidence" value="ECO:0007669"/>
    <property type="project" value="UniProtKB-KW"/>
</dbReference>
<keyword evidence="10" id="KW-1185">Reference proteome</keyword>
<name>A0ABW4FU68_9PSEU</name>
<dbReference type="Pfam" id="PF00294">
    <property type="entry name" value="PfkB"/>
    <property type="match status" value="1"/>
</dbReference>
<evidence type="ECO:0000256" key="4">
    <source>
        <dbReference type="ARBA" id="ARBA00023268"/>
    </source>
</evidence>
<comment type="caution">
    <text evidence="9">The sequence shown here is derived from an EMBL/GenBank/DDBJ whole genome shotgun (WGS) entry which is preliminary data.</text>
</comment>
<keyword evidence="4" id="KW-0511">Multifunctional enzyme</keyword>
<dbReference type="EMBL" id="JBHUCP010000026">
    <property type="protein sequence ID" value="MFD1533668.1"/>
    <property type="molecule type" value="Genomic_DNA"/>
</dbReference>
<dbReference type="PROSITE" id="PS00584">
    <property type="entry name" value="PFKB_KINASES_2"/>
    <property type="match status" value="1"/>
</dbReference>
<dbReference type="Proteomes" id="UP001597145">
    <property type="component" value="Unassembled WGS sequence"/>
</dbReference>
<feature type="domain" description="Cytidyltransferase-like" evidence="8">
    <location>
        <begin position="358"/>
        <end position="447"/>
    </location>
</feature>
<reference evidence="10" key="1">
    <citation type="journal article" date="2019" name="Int. J. Syst. Evol. Microbiol.">
        <title>The Global Catalogue of Microorganisms (GCM) 10K type strain sequencing project: providing services to taxonomists for standard genome sequencing and annotation.</title>
        <authorList>
            <consortium name="The Broad Institute Genomics Platform"/>
            <consortium name="The Broad Institute Genome Sequencing Center for Infectious Disease"/>
            <person name="Wu L."/>
            <person name="Ma J."/>
        </authorList>
    </citation>
    <scope>NUCLEOTIDE SEQUENCE [LARGE SCALE GENOMIC DNA]</scope>
    <source>
        <strain evidence="10">JCM 12165</strain>
    </source>
</reference>
<evidence type="ECO:0000256" key="5">
    <source>
        <dbReference type="ARBA" id="ARBA00023277"/>
    </source>
</evidence>
<dbReference type="InterPro" id="IPR014729">
    <property type="entry name" value="Rossmann-like_a/b/a_fold"/>
</dbReference>
<evidence type="ECO:0000256" key="1">
    <source>
        <dbReference type="ARBA" id="ARBA00004713"/>
    </source>
</evidence>
<dbReference type="PANTHER" id="PTHR46969:SF1">
    <property type="entry name" value="BIFUNCTIONAL PROTEIN HLDE"/>
    <property type="match status" value="1"/>
</dbReference>
<proteinExistence type="predicted"/>
<dbReference type="NCBIfam" id="TIGR00125">
    <property type="entry name" value="cyt_tran_rel"/>
    <property type="match status" value="1"/>
</dbReference>
<evidence type="ECO:0000256" key="6">
    <source>
        <dbReference type="SAM" id="MobiDB-lite"/>
    </source>
</evidence>
<dbReference type="InterPro" id="IPR004821">
    <property type="entry name" value="Cyt_trans-like"/>
</dbReference>
<dbReference type="InterPro" id="IPR029056">
    <property type="entry name" value="Ribokinase-like"/>
</dbReference>
<evidence type="ECO:0000256" key="2">
    <source>
        <dbReference type="ARBA" id="ARBA00022679"/>
    </source>
</evidence>
<evidence type="ECO:0000313" key="10">
    <source>
        <dbReference type="Proteomes" id="UP001597145"/>
    </source>
</evidence>
<dbReference type="Pfam" id="PF01467">
    <property type="entry name" value="CTP_transf_like"/>
    <property type="match status" value="1"/>
</dbReference>
<dbReference type="InterPro" id="IPR011611">
    <property type="entry name" value="PfkB_dom"/>
</dbReference>
<dbReference type="RefSeq" id="WP_343979447.1">
    <property type="nucleotide sequence ID" value="NZ_BAAAJG010000011.1"/>
</dbReference>
<dbReference type="Gene3D" id="3.40.50.620">
    <property type="entry name" value="HUPs"/>
    <property type="match status" value="1"/>
</dbReference>
<dbReference type="PANTHER" id="PTHR46969">
    <property type="entry name" value="BIFUNCTIONAL PROTEIN HLDE"/>
    <property type="match status" value="1"/>
</dbReference>
<keyword evidence="5" id="KW-0119">Carbohydrate metabolism</keyword>
<feature type="domain" description="Carbohydrate kinase PfkB" evidence="7">
    <location>
        <begin position="18"/>
        <end position="309"/>
    </location>
</feature>
<feature type="compositionally biased region" description="Basic and acidic residues" evidence="6">
    <location>
        <begin position="495"/>
        <end position="504"/>
    </location>
</feature>
<feature type="region of interest" description="Disordered" evidence="6">
    <location>
        <begin position="480"/>
        <end position="504"/>
    </location>
</feature>
<evidence type="ECO:0000259" key="8">
    <source>
        <dbReference type="Pfam" id="PF01467"/>
    </source>
</evidence>
<dbReference type="InterPro" id="IPR002173">
    <property type="entry name" value="Carboh/pur_kinase_PfkB_CS"/>
</dbReference>
<comment type="pathway">
    <text evidence="1">Bacterial outer membrane biogenesis; LPS core biosynthesis.</text>
</comment>
<gene>
    <name evidence="9" type="ORF">ACFSCY_30030</name>
</gene>
<evidence type="ECO:0000256" key="3">
    <source>
        <dbReference type="ARBA" id="ARBA00022777"/>
    </source>
</evidence>
<keyword evidence="3 9" id="KW-0418">Kinase</keyword>
<dbReference type="SUPFAM" id="SSF53613">
    <property type="entry name" value="Ribokinase-like"/>
    <property type="match status" value="1"/>
</dbReference>